<keyword evidence="9" id="KW-1185">Reference proteome</keyword>
<evidence type="ECO:0000313" key="8">
    <source>
        <dbReference type="EMBL" id="MEJ8476201.1"/>
    </source>
</evidence>
<feature type="transmembrane region" description="Helical" evidence="6">
    <location>
        <begin position="87"/>
        <end position="118"/>
    </location>
</feature>
<keyword evidence="8" id="KW-0378">Hydrolase</keyword>
<evidence type="ECO:0000313" key="9">
    <source>
        <dbReference type="Proteomes" id="UP001385499"/>
    </source>
</evidence>
<proteinExistence type="predicted"/>
<dbReference type="GO" id="GO:0004190">
    <property type="term" value="F:aspartic-type endopeptidase activity"/>
    <property type="evidence" value="ECO:0007669"/>
    <property type="project" value="UniProtKB-EC"/>
</dbReference>
<gene>
    <name evidence="8" type="ORF">V6575_19085</name>
</gene>
<dbReference type="Pfam" id="PF01478">
    <property type="entry name" value="Peptidase_A24"/>
    <property type="match status" value="1"/>
</dbReference>
<dbReference type="Gene3D" id="1.20.120.1220">
    <property type="match status" value="1"/>
</dbReference>
<dbReference type="InterPro" id="IPR000045">
    <property type="entry name" value="Prepilin_IV_endopep_pep"/>
</dbReference>
<evidence type="ECO:0000256" key="5">
    <source>
        <dbReference type="ARBA" id="ARBA00023136"/>
    </source>
</evidence>
<feature type="transmembrane region" description="Helical" evidence="6">
    <location>
        <begin position="55"/>
        <end position="75"/>
    </location>
</feature>
<evidence type="ECO:0000256" key="1">
    <source>
        <dbReference type="ARBA" id="ARBA00004651"/>
    </source>
</evidence>
<evidence type="ECO:0000256" key="3">
    <source>
        <dbReference type="ARBA" id="ARBA00022692"/>
    </source>
</evidence>
<comment type="caution">
    <text evidence="8">The sequence shown here is derived from an EMBL/GenBank/DDBJ whole genome shotgun (WGS) entry which is preliminary data.</text>
</comment>
<dbReference type="PANTHER" id="PTHR36506">
    <property type="entry name" value="PREFLAGELLIN PEPTIDASE"/>
    <property type="match status" value="1"/>
</dbReference>
<keyword evidence="5 6" id="KW-0472">Membrane</keyword>
<keyword evidence="3 6" id="KW-0812">Transmembrane</keyword>
<dbReference type="InterPro" id="IPR052218">
    <property type="entry name" value="Preflagellin_Peptidase"/>
</dbReference>
<evidence type="ECO:0000256" key="6">
    <source>
        <dbReference type="SAM" id="Phobius"/>
    </source>
</evidence>
<dbReference type="PANTHER" id="PTHR36506:SF1">
    <property type="entry name" value="PREFLAGELLIN PEPTIDASE"/>
    <property type="match status" value="1"/>
</dbReference>
<evidence type="ECO:0000256" key="2">
    <source>
        <dbReference type="ARBA" id="ARBA00022475"/>
    </source>
</evidence>
<feature type="transmembrane region" description="Helical" evidence="6">
    <location>
        <begin position="29"/>
        <end position="48"/>
    </location>
</feature>
<dbReference type="RefSeq" id="WP_340276603.1">
    <property type="nucleotide sequence ID" value="NZ_JBAKIA010000016.1"/>
</dbReference>
<protein>
    <submittedName>
        <fullName evidence="8">Prepilin peptidase</fullName>
        <ecNumber evidence="8">3.4.23.43</ecNumber>
    </submittedName>
</protein>
<keyword evidence="2" id="KW-1003">Cell membrane</keyword>
<name>A0ABU8TPV0_9HYPH</name>
<accession>A0ABU8TPV0</accession>
<evidence type="ECO:0000256" key="4">
    <source>
        <dbReference type="ARBA" id="ARBA00022989"/>
    </source>
</evidence>
<reference evidence="8 9" key="1">
    <citation type="submission" date="2024-02" db="EMBL/GenBank/DDBJ databases">
        <title>Roseibium algae sp. nov., isolated from marine alga (Grateloupia sp.), showing potential in myo-inositol conversion.</title>
        <authorList>
            <person name="Wang Y."/>
        </authorList>
    </citation>
    <scope>NUCLEOTIDE SEQUENCE [LARGE SCALE GENOMIC DNA]</scope>
    <source>
        <strain evidence="8 9">H3510</strain>
    </source>
</reference>
<organism evidence="8 9">
    <name type="scientific">Roseibium algae</name>
    <dbReference type="NCBI Taxonomy" id="3123038"/>
    <lineage>
        <taxon>Bacteria</taxon>
        <taxon>Pseudomonadati</taxon>
        <taxon>Pseudomonadota</taxon>
        <taxon>Alphaproteobacteria</taxon>
        <taxon>Hyphomicrobiales</taxon>
        <taxon>Stappiaceae</taxon>
        <taxon>Roseibium</taxon>
    </lineage>
</organism>
<sequence>MFDAVLLTVFPVLVAYAGASDLFTMTIPNRVSILLASAFLFVGLLTGLSGQDWGMHFLGGAIVFVACFCMFAFGWMGGGDAKIASAIALWFGFTSSLLDFVLLTAIYGMFLTIGLLLFRKWPILPLFLSRLEWVSRLHDKETGIPYGIAISIAALQVYASSEWFILIG</sequence>
<feature type="domain" description="Prepilin type IV endopeptidase peptidase" evidence="7">
    <location>
        <begin position="9"/>
        <end position="113"/>
    </location>
</feature>
<keyword evidence="4 6" id="KW-1133">Transmembrane helix</keyword>
<comment type="subcellular location">
    <subcellularLocation>
        <location evidence="1">Cell membrane</location>
        <topology evidence="1">Multi-pass membrane protein</topology>
    </subcellularLocation>
</comment>
<evidence type="ECO:0000259" key="7">
    <source>
        <dbReference type="Pfam" id="PF01478"/>
    </source>
</evidence>
<dbReference type="EC" id="3.4.23.43" evidence="8"/>
<dbReference type="Proteomes" id="UP001385499">
    <property type="component" value="Unassembled WGS sequence"/>
</dbReference>
<dbReference type="EMBL" id="JBAKIA010000016">
    <property type="protein sequence ID" value="MEJ8476201.1"/>
    <property type="molecule type" value="Genomic_DNA"/>
</dbReference>